<proteinExistence type="predicted"/>
<protein>
    <submittedName>
        <fullName evidence="1">Uncharacterized protein</fullName>
    </submittedName>
</protein>
<comment type="caution">
    <text evidence="1">The sequence shown here is derived from an EMBL/GenBank/DDBJ whole genome shotgun (WGS) entry which is preliminary data.</text>
</comment>
<dbReference type="GeneID" id="94432037"/>
<feature type="non-terminal residue" evidence="1">
    <location>
        <position position="41"/>
    </location>
</feature>
<dbReference type="EMBL" id="MIGC01004936">
    <property type="protein sequence ID" value="PHJ17479.1"/>
    <property type="molecule type" value="Genomic_DNA"/>
</dbReference>
<sequence>MHLFNVSLPYKREEREYTARFSSAFFPVTARLSSLCFFPFI</sequence>
<dbReference type="AlphaFoldDB" id="A0A2C6KK23"/>
<evidence type="ECO:0000313" key="2">
    <source>
        <dbReference type="Proteomes" id="UP000221165"/>
    </source>
</evidence>
<keyword evidence="2" id="KW-1185">Reference proteome</keyword>
<name>A0A2C6KK23_9APIC</name>
<organism evidence="1 2">
    <name type="scientific">Cystoisospora suis</name>
    <dbReference type="NCBI Taxonomy" id="483139"/>
    <lineage>
        <taxon>Eukaryota</taxon>
        <taxon>Sar</taxon>
        <taxon>Alveolata</taxon>
        <taxon>Apicomplexa</taxon>
        <taxon>Conoidasida</taxon>
        <taxon>Coccidia</taxon>
        <taxon>Eucoccidiorida</taxon>
        <taxon>Eimeriorina</taxon>
        <taxon>Sarcocystidae</taxon>
        <taxon>Cystoisospora</taxon>
    </lineage>
</organism>
<dbReference type="RefSeq" id="XP_067919199.1">
    <property type="nucleotide sequence ID" value="XM_068068826.1"/>
</dbReference>
<accession>A0A2C6KK23</accession>
<dbReference type="Proteomes" id="UP000221165">
    <property type="component" value="Unassembled WGS sequence"/>
</dbReference>
<evidence type="ECO:0000313" key="1">
    <source>
        <dbReference type="EMBL" id="PHJ17479.1"/>
    </source>
</evidence>
<gene>
    <name evidence="1" type="ORF">CSUI_008700</name>
</gene>
<dbReference type="VEuPathDB" id="ToxoDB:CSUI_008700"/>
<reference evidence="1 2" key="1">
    <citation type="journal article" date="2017" name="Int. J. Parasitol.">
        <title>The genome of the protozoan parasite Cystoisospora suis and a reverse vaccinology approach to identify vaccine candidates.</title>
        <authorList>
            <person name="Palmieri N."/>
            <person name="Shrestha A."/>
            <person name="Ruttkowski B."/>
            <person name="Beck T."/>
            <person name="Vogl C."/>
            <person name="Tomley F."/>
            <person name="Blake D.P."/>
            <person name="Joachim A."/>
        </authorList>
    </citation>
    <scope>NUCLEOTIDE SEQUENCE [LARGE SCALE GENOMIC DNA]</scope>
    <source>
        <strain evidence="1 2">Wien I</strain>
    </source>
</reference>